<dbReference type="Proteomes" id="UP000561459">
    <property type="component" value="Unassembled WGS sequence"/>
</dbReference>
<evidence type="ECO:0000313" key="3">
    <source>
        <dbReference type="Proteomes" id="UP000561459"/>
    </source>
</evidence>
<organism evidence="2 3">
    <name type="scientific">Novosphingobium fluoreni</name>
    <dbReference type="NCBI Taxonomy" id="1391222"/>
    <lineage>
        <taxon>Bacteria</taxon>
        <taxon>Pseudomonadati</taxon>
        <taxon>Pseudomonadota</taxon>
        <taxon>Alphaproteobacteria</taxon>
        <taxon>Sphingomonadales</taxon>
        <taxon>Sphingomonadaceae</taxon>
        <taxon>Novosphingobium</taxon>
    </lineage>
</organism>
<feature type="region of interest" description="Disordered" evidence="1">
    <location>
        <begin position="92"/>
        <end position="115"/>
    </location>
</feature>
<comment type="caution">
    <text evidence="2">The sequence shown here is derived from an EMBL/GenBank/DDBJ whole genome shotgun (WGS) entry which is preliminary data.</text>
</comment>
<proteinExistence type="predicted"/>
<dbReference type="EMBL" id="JACIDY010000003">
    <property type="protein sequence ID" value="MBB3940199.1"/>
    <property type="molecule type" value="Genomic_DNA"/>
</dbReference>
<gene>
    <name evidence="2" type="ORF">GGR39_001849</name>
</gene>
<keyword evidence="3" id="KW-1185">Reference proteome</keyword>
<name>A0A7W6FY97_9SPHN</name>
<evidence type="ECO:0000256" key="1">
    <source>
        <dbReference type="SAM" id="MobiDB-lite"/>
    </source>
</evidence>
<accession>A0A7W6FY97</accession>
<protein>
    <submittedName>
        <fullName evidence="2">Uncharacterized protein</fullName>
    </submittedName>
</protein>
<dbReference type="AlphaFoldDB" id="A0A7W6FY97"/>
<sequence length="324" mass="34058">MPEWLIEQGIGEDRAILVEHGEVLAARLQRPGKLAAGLIEDARLIARAAGSRRGTALFATGEEALVDGLAKDAQEGALIRLQVTRAAMAEKGRYKRAQARPATATPRPAPSLSDKLRAGGNAVRVVRRFTADPWPEIIGEAADGLASFSSGSLTVSPTPAMTLIDVDGTLPPPQLAMAAIPAVAATIRRLDLAGSIGIDFPSLDSKDDRRRLDDALAGALAQWPHQRTAINGFGFVQLVARLERPSILATVQQDPVTAAALLLLRRVEDVSAPGAILAVANAPVIAAVTPSWREEAARRTGRAITWQAQPGLALLGGFAQAISS</sequence>
<dbReference type="RefSeq" id="WP_183616825.1">
    <property type="nucleotide sequence ID" value="NZ_JACIDY010000003.1"/>
</dbReference>
<reference evidence="2 3" key="1">
    <citation type="submission" date="2020-08" db="EMBL/GenBank/DDBJ databases">
        <title>Genomic Encyclopedia of Type Strains, Phase IV (KMG-IV): sequencing the most valuable type-strain genomes for metagenomic binning, comparative biology and taxonomic classification.</title>
        <authorList>
            <person name="Goeker M."/>
        </authorList>
    </citation>
    <scope>NUCLEOTIDE SEQUENCE [LARGE SCALE GENOMIC DNA]</scope>
    <source>
        <strain evidence="2 3">DSM 27568</strain>
    </source>
</reference>
<evidence type="ECO:0000313" key="2">
    <source>
        <dbReference type="EMBL" id="MBB3940199.1"/>
    </source>
</evidence>